<dbReference type="GO" id="GO:0032196">
    <property type="term" value="P:transposition"/>
    <property type="evidence" value="ECO:0007669"/>
    <property type="project" value="UniProtKB-KW"/>
</dbReference>
<dbReference type="Pfam" id="PF01385">
    <property type="entry name" value="OrfB_IS605"/>
    <property type="match status" value="1"/>
</dbReference>
<evidence type="ECO:0000313" key="9">
    <source>
        <dbReference type="Proteomes" id="UP000325636"/>
    </source>
</evidence>
<comment type="caution">
    <text evidence="8">The sequence shown here is derived from an EMBL/GenBank/DDBJ whole genome shotgun (WGS) entry which is preliminary data.</text>
</comment>
<gene>
    <name evidence="8" type="ORF">EZJ55_17850</name>
</gene>
<keyword evidence="3" id="KW-0238">DNA-binding</keyword>
<dbReference type="InterPro" id="IPR010095">
    <property type="entry name" value="Cas12f1-like_TNB"/>
</dbReference>
<evidence type="ECO:0000256" key="3">
    <source>
        <dbReference type="ARBA" id="ARBA00023125"/>
    </source>
</evidence>
<name>A0A5J5LY96_MICAE</name>
<comment type="similarity">
    <text evidence="1">In the C-terminal section; belongs to the transposase 35 family.</text>
</comment>
<evidence type="ECO:0000259" key="6">
    <source>
        <dbReference type="Pfam" id="PF01385"/>
    </source>
</evidence>
<reference evidence="9" key="1">
    <citation type="submission" date="2019-04" db="EMBL/GenBank/DDBJ databases">
        <title>Microviridin 1777: A Toxic Chymotrypsin Inhibitor Discovered by a Metabologenomic Approach.</title>
        <authorList>
            <person name="Sieber S."/>
            <person name="Grendelmeier S.M."/>
            <person name="Harris L.A."/>
            <person name="Mitchell D.A."/>
            <person name="Gademann K."/>
        </authorList>
    </citation>
    <scope>NUCLEOTIDE SEQUENCE [LARGE SCALE GENOMIC DNA]</scope>
    <source>
        <strain evidence="9">EAWAG127a</strain>
    </source>
</reference>
<dbReference type="NCBIfam" id="NF040570">
    <property type="entry name" value="guided_TnpB"/>
    <property type="match status" value="1"/>
</dbReference>
<dbReference type="GO" id="GO:0003677">
    <property type="term" value="F:DNA binding"/>
    <property type="evidence" value="ECO:0007669"/>
    <property type="project" value="UniProtKB-KW"/>
</dbReference>
<dbReference type="InterPro" id="IPR001959">
    <property type="entry name" value="Transposase"/>
</dbReference>
<evidence type="ECO:0000256" key="5">
    <source>
        <dbReference type="SAM" id="MobiDB-lite"/>
    </source>
</evidence>
<feature type="domain" description="Cas12f1-like TNB" evidence="7">
    <location>
        <begin position="299"/>
        <end position="363"/>
    </location>
</feature>
<keyword evidence="2" id="KW-0815">Transposition</keyword>
<dbReference type="AlphaFoldDB" id="A0A5J5LY96"/>
<feature type="region of interest" description="Disordered" evidence="5">
    <location>
        <begin position="221"/>
        <end position="243"/>
    </location>
</feature>
<feature type="compositionally biased region" description="Basic residues" evidence="5">
    <location>
        <begin position="221"/>
        <end position="232"/>
    </location>
</feature>
<evidence type="ECO:0000259" key="7">
    <source>
        <dbReference type="Pfam" id="PF07282"/>
    </source>
</evidence>
<keyword evidence="4" id="KW-0233">DNA recombination</keyword>
<accession>A0A5J5LY96</accession>
<evidence type="ECO:0000256" key="4">
    <source>
        <dbReference type="ARBA" id="ARBA00023172"/>
    </source>
</evidence>
<dbReference type="Pfam" id="PF07282">
    <property type="entry name" value="Cas12f1-like_TNB"/>
    <property type="match status" value="1"/>
</dbReference>
<dbReference type="RefSeq" id="WP_150977636.1">
    <property type="nucleotide sequence ID" value="NZ_SRLN01000012.1"/>
</dbReference>
<dbReference type="EMBL" id="SRLN01000012">
    <property type="protein sequence ID" value="KAB0242136.1"/>
    <property type="molecule type" value="Genomic_DNA"/>
</dbReference>
<sequence>MFVLEYKLRGKPSQYQAIDEAIRTVQFVRNKCLRYWEDNKGVGQKDVYKYVTQLRSEYPFVQDLNSTACQQACERTWTAILRFYNNCQNQIAGKKGYPKYSKRTHSVEFKKSGWKLNRNSKRITFTDGKNIGELKLIGSRDLFYFQEWQIQRIRIVKRAEGYYCQLMLKLDARDITPQSESTGHCVGLDMGLKYLYADSNGNTIEPPKYYRKAEKRLNKLNRRKSKKFKKGQKQSNNYKKASQKYAKGHLKVSRQREEFAKKLALRLIQSNDLIAYEDLKVKNLVRNQKLAKSINDAGWSQLRKWIEYFGIKYGRLTIAVNPAYTSQECLNCGRLIQKSLSVRTHVCSCGYVEDRDKMAALNILKKATIGHIGSWHLDLRSVSLVEPNAWGDLSSILVGSNTCQDNLSQ</sequence>
<dbReference type="GO" id="GO:0006310">
    <property type="term" value="P:DNA recombination"/>
    <property type="evidence" value="ECO:0007669"/>
    <property type="project" value="UniProtKB-KW"/>
</dbReference>
<evidence type="ECO:0000256" key="1">
    <source>
        <dbReference type="ARBA" id="ARBA00008761"/>
    </source>
</evidence>
<proteinExistence type="inferred from homology"/>
<feature type="domain" description="Probable transposase IS891/IS1136/IS1341" evidence="6">
    <location>
        <begin position="177"/>
        <end position="287"/>
    </location>
</feature>
<evidence type="ECO:0000313" key="8">
    <source>
        <dbReference type="EMBL" id="KAB0242136.1"/>
    </source>
</evidence>
<dbReference type="Proteomes" id="UP000325636">
    <property type="component" value="Unassembled WGS sequence"/>
</dbReference>
<dbReference type="NCBIfam" id="TIGR01766">
    <property type="entry name" value="IS200/IS605 family accessory protein TnpB-like domain"/>
    <property type="match status" value="1"/>
</dbReference>
<evidence type="ECO:0000256" key="2">
    <source>
        <dbReference type="ARBA" id="ARBA00022578"/>
    </source>
</evidence>
<protein>
    <submittedName>
        <fullName evidence="8">Transposase</fullName>
    </submittedName>
</protein>
<organism evidence="8 9">
    <name type="scientific">Microcystis aeruginosa EAWAG127a</name>
    <dbReference type="NCBI Taxonomy" id="2529855"/>
    <lineage>
        <taxon>Bacteria</taxon>
        <taxon>Bacillati</taxon>
        <taxon>Cyanobacteriota</taxon>
        <taxon>Cyanophyceae</taxon>
        <taxon>Oscillatoriophycideae</taxon>
        <taxon>Chroococcales</taxon>
        <taxon>Microcystaceae</taxon>
        <taxon>Microcystis</taxon>
    </lineage>
</organism>